<dbReference type="Proteomes" id="UP000305948">
    <property type="component" value="Unassembled WGS sequence"/>
</dbReference>
<accession>A0A5C3ND87</accession>
<sequence length="281" mass="31657">MNVFAVPSHLLWLGDPSSAGPKSGCGEPLARVWCSPDFVASRRRRALWLPISTLSLRPGLATSAVPHLQPPGFCRQCCAAGFAGLSLPPTHETRTQHRATSKFRARLLLPLSPPNKAPLAWTSKIHPKFSSKSLLAGSHRYRVGHPDLDMIHHAWMTPGIQVRIQRQTLIRRSGQSDVRSALKLAGYYSYLLRILYGKETEDDIDAGRGDPLSHQVVFEVRRLRASEYRRLYTARPVWQLTSLYLRTHPNRVAMKTHSVNLGIEQFPLGRLLILYSFSVRE</sequence>
<dbReference type="EMBL" id="ML213505">
    <property type="protein sequence ID" value="TFK55310.1"/>
    <property type="molecule type" value="Genomic_DNA"/>
</dbReference>
<keyword evidence="2" id="KW-1185">Reference proteome</keyword>
<evidence type="ECO:0000313" key="2">
    <source>
        <dbReference type="Proteomes" id="UP000305948"/>
    </source>
</evidence>
<name>A0A5C3ND87_9AGAM</name>
<gene>
    <name evidence="1" type="ORF">OE88DRAFT_1654121</name>
</gene>
<proteinExistence type="predicted"/>
<organism evidence="1 2">
    <name type="scientific">Heliocybe sulcata</name>
    <dbReference type="NCBI Taxonomy" id="5364"/>
    <lineage>
        <taxon>Eukaryota</taxon>
        <taxon>Fungi</taxon>
        <taxon>Dikarya</taxon>
        <taxon>Basidiomycota</taxon>
        <taxon>Agaricomycotina</taxon>
        <taxon>Agaricomycetes</taxon>
        <taxon>Gloeophyllales</taxon>
        <taxon>Gloeophyllaceae</taxon>
        <taxon>Heliocybe</taxon>
    </lineage>
</organism>
<reference evidence="1 2" key="1">
    <citation type="journal article" date="2019" name="Nat. Ecol. Evol.">
        <title>Megaphylogeny resolves global patterns of mushroom evolution.</title>
        <authorList>
            <person name="Varga T."/>
            <person name="Krizsan K."/>
            <person name="Foldi C."/>
            <person name="Dima B."/>
            <person name="Sanchez-Garcia M."/>
            <person name="Sanchez-Ramirez S."/>
            <person name="Szollosi G.J."/>
            <person name="Szarkandi J.G."/>
            <person name="Papp V."/>
            <person name="Albert L."/>
            <person name="Andreopoulos W."/>
            <person name="Angelini C."/>
            <person name="Antonin V."/>
            <person name="Barry K.W."/>
            <person name="Bougher N.L."/>
            <person name="Buchanan P."/>
            <person name="Buyck B."/>
            <person name="Bense V."/>
            <person name="Catcheside P."/>
            <person name="Chovatia M."/>
            <person name="Cooper J."/>
            <person name="Damon W."/>
            <person name="Desjardin D."/>
            <person name="Finy P."/>
            <person name="Geml J."/>
            <person name="Haridas S."/>
            <person name="Hughes K."/>
            <person name="Justo A."/>
            <person name="Karasinski D."/>
            <person name="Kautmanova I."/>
            <person name="Kiss B."/>
            <person name="Kocsube S."/>
            <person name="Kotiranta H."/>
            <person name="LaButti K.M."/>
            <person name="Lechner B.E."/>
            <person name="Liimatainen K."/>
            <person name="Lipzen A."/>
            <person name="Lukacs Z."/>
            <person name="Mihaltcheva S."/>
            <person name="Morgado L.N."/>
            <person name="Niskanen T."/>
            <person name="Noordeloos M.E."/>
            <person name="Ohm R.A."/>
            <person name="Ortiz-Santana B."/>
            <person name="Ovrebo C."/>
            <person name="Racz N."/>
            <person name="Riley R."/>
            <person name="Savchenko A."/>
            <person name="Shiryaev A."/>
            <person name="Soop K."/>
            <person name="Spirin V."/>
            <person name="Szebenyi C."/>
            <person name="Tomsovsky M."/>
            <person name="Tulloss R.E."/>
            <person name="Uehling J."/>
            <person name="Grigoriev I.V."/>
            <person name="Vagvolgyi C."/>
            <person name="Papp T."/>
            <person name="Martin F.M."/>
            <person name="Miettinen O."/>
            <person name="Hibbett D.S."/>
            <person name="Nagy L.G."/>
        </authorList>
    </citation>
    <scope>NUCLEOTIDE SEQUENCE [LARGE SCALE GENOMIC DNA]</scope>
    <source>
        <strain evidence="1 2">OMC1185</strain>
    </source>
</reference>
<evidence type="ECO:0000313" key="1">
    <source>
        <dbReference type="EMBL" id="TFK55310.1"/>
    </source>
</evidence>
<dbReference type="AlphaFoldDB" id="A0A5C3ND87"/>
<protein>
    <submittedName>
        <fullName evidence="1">Uncharacterized protein</fullName>
    </submittedName>
</protein>